<sequence>MAVPASQSPAAPPDYFTGRPSPRATRPPPTVHQRIGTPGSPRTPLLGRSISSQFPGTPGSFRGSEPEDIVVYELDARQISAGFAGESRARCIVRFTPETGRSAGDYRHYDVRYDRRNTKSSKWKGWSDDYELYRTLDLRSQDLGLVTDQLERAVRTIHADFLQLDAKPLKAVLVVPSLLPTPLLDVALKGLFSHHTQPPSIAILTTPVLATVGAGLRDALVVEVGWEESVVTAVGEYKAVHQRRSVRAAKMVVREMAKALGQDVQRQQGGGVEQTGDDSQVPFDHAEDVVSRIGWCRSRNSAGSASEPMNTTKLIPLPFISSKPISISLSTLSSPAETVLFHSSALRTDHDDEDLPLPDLAHAVLLALPPDFRASCLSRLVLTGRLGSLPGLQSRLLSELHQLVERNPDWDRVASYGSANSKRERVLRERSANTATATSLPPNPPDSPARPISPTKKRNTNGDYIPPHQAPHDDVLDPITMKAERNHNLGRNNPRTPENAKRAEIRGVETLGAWAGASLAARMGVKAVHTVEREEFLKFGKVGSGGGGGGGGGVY</sequence>
<protein>
    <submittedName>
        <fullName evidence="2">Uncharacterized protein</fullName>
    </submittedName>
</protein>
<comment type="caution">
    <text evidence="2">The sequence shown here is derived from an EMBL/GenBank/DDBJ whole genome shotgun (WGS) entry which is preliminary data.</text>
</comment>
<name>A0A4V5N5B4_9PEZI</name>
<feature type="compositionally biased region" description="Basic and acidic residues" evidence="1">
    <location>
        <begin position="421"/>
        <end position="431"/>
    </location>
</feature>
<organism evidence="2 3">
    <name type="scientific">Friedmanniomyces endolithicus</name>
    <dbReference type="NCBI Taxonomy" id="329885"/>
    <lineage>
        <taxon>Eukaryota</taxon>
        <taxon>Fungi</taxon>
        <taxon>Dikarya</taxon>
        <taxon>Ascomycota</taxon>
        <taxon>Pezizomycotina</taxon>
        <taxon>Dothideomycetes</taxon>
        <taxon>Dothideomycetidae</taxon>
        <taxon>Mycosphaerellales</taxon>
        <taxon>Teratosphaeriaceae</taxon>
        <taxon>Friedmanniomyces</taxon>
    </lineage>
</organism>
<evidence type="ECO:0000313" key="2">
    <source>
        <dbReference type="EMBL" id="TKA28819.1"/>
    </source>
</evidence>
<evidence type="ECO:0000313" key="3">
    <source>
        <dbReference type="Proteomes" id="UP000310066"/>
    </source>
</evidence>
<gene>
    <name evidence="2" type="ORF">B0A54_16008</name>
</gene>
<dbReference type="STRING" id="329885.A0A4V5N5B4"/>
<dbReference type="SMART" id="SM00268">
    <property type="entry name" value="ACTIN"/>
    <property type="match status" value="1"/>
</dbReference>
<dbReference type="SUPFAM" id="SSF53067">
    <property type="entry name" value="Actin-like ATPase domain"/>
    <property type="match status" value="1"/>
</dbReference>
<dbReference type="InterPro" id="IPR043129">
    <property type="entry name" value="ATPase_NBD"/>
</dbReference>
<accession>A0A4V5N5B4</accession>
<dbReference type="PANTHER" id="PTHR11937">
    <property type="entry name" value="ACTIN"/>
    <property type="match status" value="1"/>
</dbReference>
<dbReference type="EMBL" id="NAJP01000114">
    <property type="protein sequence ID" value="TKA28819.1"/>
    <property type="molecule type" value="Genomic_DNA"/>
</dbReference>
<feature type="region of interest" description="Disordered" evidence="1">
    <location>
        <begin position="413"/>
        <end position="472"/>
    </location>
</feature>
<dbReference type="Proteomes" id="UP000310066">
    <property type="component" value="Unassembled WGS sequence"/>
</dbReference>
<feature type="region of interest" description="Disordered" evidence="1">
    <location>
        <begin position="263"/>
        <end position="283"/>
    </location>
</feature>
<evidence type="ECO:0000256" key="1">
    <source>
        <dbReference type="SAM" id="MobiDB-lite"/>
    </source>
</evidence>
<dbReference type="InterPro" id="IPR004000">
    <property type="entry name" value="Actin"/>
</dbReference>
<proteinExistence type="predicted"/>
<reference evidence="2 3" key="1">
    <citation type="submission" date="2017-03" db="EMBL/GenBank/DDBJ databases">
        <title>Genomes of endolithic fungi from Antarctica.</title>
        <authorList>
            <person name="Coleine C."/>
            <person name="Masonjones S."/>
            <person name="Stajich J.E."/>
        </authorList>
    </citation>
    <scope>NUCLEOTIDE SEQUENCE [LARGE SCALE GENOMIC DNA]</scope>
    <source>
        <strain evidence="2 3">CCFEE 5311</strain>
    </source>
</reference>
<dbReference type="AlphaFoldDB" id="A0A4V5N5B4"/>
<feature type="region of interest" description="Disordered" evidence="1">
    <location>
        <begin position="1"/>
        <end position="62"/>
    </location>
</feature>
<dbReference type="OrthoDB" id="337660at2759"/>
<dbReference type="Gene3D" id="3.30.420.40">
    <property type="match status" value="2"/>
</dbReference>
<dbReference type="Gene3D" id="3.90.640.10">
    <property type="entry name" value="Actin, Chain A, domain 4"/>
    <property type="match status" value="1"/>
</dbReference>